<reference evidence="4 5" key="1">
    <citation type="submission" date="2015-09" db="EMBL/GenBank/DDBJ databases">
        <title>Aphanizomenon flos-aquae WA102.</title>
        <authorList>
            <person name="Driscoll C."/>
        </authorList>
    </citation>
    <scope>NUCLEOTIDE SEQUENCE [LARGE SCALE GENOMIC DNA]</scope>
    <source>
        <strain evidence="4">WA102</strain>
    </source>
</reference>
<sequence length="507" mass="57792">MTKNIVVVGGGSAGWLTALTAKKKYPKLNVTVIESKDIGILGAGEGSTPYLPLFLETLDISIEDLVKNCDATIKNGIKFSNWNNDNDFYYHGFGFIDPSLGTEALSSKFLSASPMLVSSIALNNDLKDLDFTENVSEKNKVPFVLEKNKSGKTVSEYKKIGKTSFHFNATKLAERFKDIGLERGIEVFENTITKVSLDENNNVVGLDLDSGITIPSDFVFDCSGFHRLIIGKTFNSKWKSYKEFLPVDSAIPFFLDMTEKIPPYTEAIAMKYGWVWKIPLQNRFGCGYVYDSSLISQEEAIKEVEEFLGFTPYYPRKDKGGFSFSPGSFEEPWQNNCVAIGLAANFVEPLEATSLWVSMVALTEIFSSPDFLTNNSDEIRSEFNKLILNMNDDILNFIYLHYMSLRKDTEFWKKFSYEMAPDELKQKLKVWEKRMPGKRDNGNFWNSASWFVVASAQEKINKGLAQEYVDMSDEYKKAVDSYEYYKKYREYKVTECTDHRQFLEGLK</sequence>
<dbReference type="Gene3D" id="3.50.50.60">
    <property type="entry name" value="FAD/NAD(P)-binding domain"/>
    <property type="match status" value="1"/>
</dbReference>
<accession>A0A1B7X8A3</accession>
<feature type="active site" evidence="2">
    <location>
        <position position="74"/>
    </location>
</feature>
<dbReference type="AlphaFoldDB" id="A0A1B7X8A3"/>
<keyword evidence="3" id="KW-0285">Flavoprotein</keyword>
<dbReference type="GO" id="GO:0000166">
    <property type="term" value="F:nucleotide binding"/>
    <property type="evidence" value="ECO:0007669"/>
    <property type="project" value="UniProtKB-KW"/>
</dbReference>
<keyword evidence="3" id="KW-0274">FAD</keyword>
<dbReference type="InterPro" id="IPR033856">
    <property type="entry name" value="Trp_halogen"/>
</dbReference>
<dbReference type="GO" id="GO:0004497">
    <property type="term" value="F:monooxygenase activity"/>
    <property type="evidence" value="ECO:0007669"/>
    <property type="project" value="InterPro"/>
</dbReference>
<name>A0A1B7X8A3_APHFL</name>
<evidence type="ECO:0008006" key="6">
    <source>
        <dbReference type="Google" id="ProtNLM"/>
    </source>
</evidence>
<feature type="binding site" evidence="3">
    <location>
        <position position="351"/>
    </location>
    <ligand>
        <name>L-tryptophan</name>
        <dbReference type="ChEBI" id="CHEBI:57912"/>
    </ligand>
</feature>
<feature type="binding site" evidence="3">
    <location>
        <position position="342"/>
    </location>
    <ligand>
        <name>FAD</name>
        <dbReference type="ChEBI" id="CHEBI:57692"/>
    </ligand>
</feature>
<organism evidence="4 5">
    <name type="scientific">Aphanizomenon flos-aquae WA102</name>
    <dbReference type="NCBI Taxonomy" id="1710896"/>
    <lineage>
        <taxon>Bacteria</taxon>
        <taxon>Bacillati</taxon>
        <taxon>Cyanobacteriota</taxon>
        <taxon>Cyanophyceae</taxon>
        <taxon>Nostocales</taxon>
        <taxon>Aphanizomenonaceae</taxon>
        <taxon>Aphanizomenon</taxon>
    </lineage>
</organism>
<dbReference type="Pfam" id="PF04820">
    <property type="entry name" value="Trp_halogenase"/>
    <property type="match status" value="1"/>
</dbReference>
<dbReference type="PANTHER" id="PTHR43747:SF4">
    <property type="entry name" value="FLAVIN-DEPENDENT TRYPTOPHAN HALOGENASE"/>
    <property type="match status" value="1"/>
</dbReference>
<feature type="binding site" evidence="3">
    <location>
        <position position="74"/>
    </location>
    <ligand>
        <name>7-chloro-L-tryptophan</name>
        <dbReference type="ChEBI" id="CHEBI:58713"/>
    </ligand>
</feature>
<gene>
    <name evidence="4" type="ORF">AN484_01030</name>
</gene>
<comment type="similarity">
    <text evidence="1">Belongs to the flavin-dependent halogenase family. Bacterial tryptophan halogenase subfamily.</text>
</comment>
<proteinExistence type="inferred from homology"/>
<protein>
    <recommendedName>
        <fullName evidence="6">Tryptophan halogenase</fullName>
    </recommendedName>
</protein>
<evidence type="ECO:0000256" key="3">
    <source>
        <dbReference type="PIRSR" id="PIRSR011396-2"/>
    </source>
</evidence>
<dbReference type="SUPFAM" id="SSF51905">
    <property type="entry name" value="FAD/NAD(P)-binding domain"/>
    <property type="match status" value="1"/>
</dbReference>
<dbReference type="Proteomes" id="UP000092093">
    <property type="component" value="Unassembled WGS sequence"/>
</dbReference>
<feature type="binding site" evidence="3">
    <location>
        <begin position="10"/>
        <end position="13"/>
    </location>
    <ligand>
        <name>FAD</name>
        <dbReference type="ChEBI" id="CHEBI:57692"/>
    </ligand>
</feature>
<dbReference type="EMBL" id="LJOW01000002">
    <property type="protein sequence ID" value="OBQ45584.1"/>
    <property type="molecule type" value="Genomic_DNA"/>
</dbReference>
<dbReference type="InterPro" id="IPR006905">
    <property type="entry name" value="Flavin_halogenase"/>
</dbReference>
<dbReference type="PANTHER" id="PTHR43747">
    <property type="entry name" value="FAD-BINDING PROTEIN"/>
    <property type="match status" value="1"/>
</dbReference>
<comment type="caution">
    <text evidence="4">The sequence shown here is derived from an EMBL/GenBank/DDBJ whole genome shotgun (WGS) entry which is preliminary data.</text>
</comment>
<evidence type="ECO:0000256" key="2">
    <source>
        <dbReference type="PIRSR" id="PIRSR011396-1"/>
    </source>
</evidence>
<dbReference type="PIRSF" id="PIRSF011396">
    <property type="entry name" value="Trp_halogenase"/>
    <property type="match status" value="1"/>
</dbReference>
<evidence type="ECO:0000256" key="1">
    <source>
        <dbReference type="ARBA" id="ARBA00038396"/>
    </source>
</evidence>
<evidence type="ECO:0000313" key="4">
    <source>
        <dbReference type="EMBL" id="OBQ45584.1"/>
    </source>
</evidence>
<dbReference type="InterPro" id="IPR050816">
    <property type="entry name" value="Flavin-dep_Halogenase_NPB"/>
</dbReference>
<evidence type="ECO:0000313" key="5">
    <source>
        <dbReference type="Proteomes" id="UP000092093"/>
    </source>
</evidence>
<keyword evidence="3" id="KW-0547">Nucleotide-binding</keyword>
<dbReference type="InterPro" id="IPR036188">
    <property type="entry name" value="FAD/NAD-bd_sf"/>
</dbReference>